<feature type="domain" description="Spore coat protein U/FanG" evidence="2">
    <location>
        <begin position="31"/>
        <end position="161"/>
    </location>
</feature>
<evidence type="ECO:0000256" key="1">
    <source>
        <dbReference type="SAM" id="SignalP"/>
    </source>
</evidence>
<keyword evidence="4" id="KW-1185">Reference proteome</keyword>
<feature type="chain" id="PRO_5001754874" evidence="1">
    <location>
        <begin position="24"/>
        <end position="164"/>
    </location>
</feature>
<evidence type="ECO:0000313" key="3">
    <source>
        <dbReference type="EMBL" id="GAK44368.1"/>
    </source>
</evidence>
<dbReference type="PANTHER" id="PTHR37089:SF3">
    <property type="entry name" value="EXPORTED PROTEIN"/>
    <property type="match status" value="1"/>
</dbReference>
<dbReference type="PANTHER" id="PTHR37089">
    <property type="entry name" value="PROTEIN U-RELATED"/>
    <property type="match status" value="1"/>
</dbReference>
<dbReference type="Proteomes" id="UP000028702">
    <property type="component" value="Unassembled WGS sequence"/>
</dbReference>
<reference evidence="3 4" key="1">
    <citation type="submission" date="2014-07" db="EMBL/GenBank/DDBJ databases">
        <title>Tepidicaulis marinum gen. nov., sp. nov., a novel marine bacterium denitrifying nitrate to nitrous oxide strictly under microaerobic conditions.</title>
        <authorList>
            <person name="Takeuchi M."/>
            <person name="Yamagishi T."/>
            <person name="Kamagata Y."/>
            <person name="Oshima K."/>
            <person name="Hattori M."/>
            <person name="Katayama T."/>
            <person name="Hanada S."/>
            <person name="Tamaki H."/>
            <person name="Marumo K."/>
            <person name="Maeda H."/>
            <person name="Nedachi M."/>
            <person name="Iwasaki W."/>
            <person name="Suwa Y."/>
            <person name="Sakata S."/>
        </authorList>
    </citation>
    <scope>NUCLEOTIDE SEQUENCE [LARGE SCALE GENOMIC DNA]</scope>
    <source>
        <strain evidence="3 4">MA2</strain>
    </source>
</reference>
<dbReference type="SMART" id="SM00972">
    <property type="entry name" value="SCPU"/>
    <property type="match status" value="1"/>
</dbReference>
<dbReference type="Pfam" id="PF05229">
    <property type="entry name" value="SCPU"/>
    <property type="match status" value="1"/>
</dbReference>
<sequence>MKHFLSAVILTALLFLYPADSRASCVGLGCTCEVTGGALTFGMYNPLAPGPLDAVGTVSVRCSALVLGAVVSYDVALSPGLSGVYGARAMQAGGEALSYNLYLDAARSQVWGDGTGGTGQAANAYLLDVLFFRVTDFPVYGRLPAGQNAPAGAYSDTLFATVIF</sequence>
<evidence type="ECO:0000313" key="4">
    <source>
        <dbReference type="Proteomes" id="UP000028702"/>
    </source>
</evidence>
<dbReference type="RefSeq" id="WP_045443430.1">
    <property type="nucleotide sequence ID" value="NZ_BBIO01000003.1"/>
</dbReference>
<dbReference type="STRING" id="1333998.M2A_0867"/>
<evidence type="ECO:0000259" key="2">
    <source>
        <dbReference type="Pfam" id="PF05229"/>
    </source>
</evidence>
<organism evidence="3 4">
    <name type="scientific">Tepidicaulis marinus</name>
    <dbReference type="NCBI Taxonomy" id="1333998"/>
    <lineage>
        <taxon>Bacteria</taxon>
        <taxon>Pseudomonadati</taxon>
        <taxon>Pseudomonadota</taxon>
        <taxon>Alphaproteobacteria</taxon>
        <taxon>Hyphomicrobiales</taxon>
        <taxon>Parvibaculaceae</taxon>
        <taxon>Tepidicaulis</taxon>
    </lineage>
</organism>
<dbReference type="InterPro" id="IPR007893">
    <property type="entry name" value="Spore_coat_U/FanG"/>
</dbReference>
<dbReference type="InterPro" id="IPR053167">
    <property type="entry name" value="Spore_coat_component"/>
</dbReference>
<proteinExistence type="predicted"/>
<protein>
    <submittedName>
        <fullName evidence="3">Putative secreted pili protein</fullName>
    </submittedName>
</protein>
<dbReference type="eggNOG" id="COG5430">
    <property type="taxonomic scope" value="Bacteria"/>
</dbReference>
<keyword evidence="1" id="KW-0732">Signal</keyword>
<dbReference type="AlphaFoldDB" id="A0A081B8K0"/>
<accession>A0A081B8K0</accession>
<name>A0A081B8K0_9HYPH</name>
<feature type="signal peptide" evidence="1">
    <location>
        <begin position="1"/>
        <end position="23"/>
    </location>
</feature>
<gene>
    <name evidence="3" type="ORF">M2A_0867</name>
</gene>
<dbReference type="EMBL" id="BBIO01000003">
    <property type="protein sequence ID" value="GAK44368.1"/>
    <property type="molecule type" value="Genomic_DNA"/>
</dbReference>
<comment type="caution">
    <text evidence="3">The sequence shown here is derived from an EMBL/GenBank/DDBJ whole genome shotgun (WGS) entry which is preliminary data.</text>
</comment>